<accession>A0A014PZ98</accession>
<evidence type="ECO:0000313" key="1">
    <source>
        <dbReference type="EMBL" id="EXU76292.1"/>
    </source>
</evidence>
<protein>
    <recommendedName>
        <fullName evidence="3">Ferritin-like domain-containing protein</fullName>
    </recommendedName>
</protein>
<organism evidence="1 2">
    <name type="scientific">Erwinia mallotivora</name>
    <dbReference type="NCBI Taxonomy" id="69222"/>
    <lineage>
        <taxon>Bacteria</taxon>
        <taxon>Pseudomonadati</taxon>
        <taxon>Pseudomonadota</taxon>
        <taxon>Gammaproteobacteria</taxon>
        <taxon>Enterobacterales</taxon>
        <taxon>Erwiniaceae</taxon>
        <taxon>Erwinia</taxon>
    </lineage>
</organism>
<dbReference type="Proteomes" id="UP000019918">
    <property type="component" value="Unassembled WGS sequence"/>
</dbReference>
<gene>
    <name evidence="1" type="ORF">BG55_06255</name>
</gene>
<sequence length="346" mass="39399">MSIELARKKMTELGLLVSGMLESLRYDILYKQFVDAEEILKACEHLYDLARCYASINERITELRGSSRKIKAANRKSFLSLKRETEDKIASYYSNSDPILDAPGLKVLKTLSLTLKDYTYPVSNSDDLVYHPQLNGISRGKNKPVYLESKGYEKVNLSENINTTLTEEEVKDLWLQRDEIDAVETFLIALEAHLTENDVESIVTTSRFAWDEARHHYYGLMKLAEYGIDEKSLPYNVVGIAVRSNLEPLLAQAQIHLFGEVGIISRIKEVKNSNSAISEDFQWIYTDENMHVNEGVALLKAKGVYGKSVRKQISQKCKNALIKLDIFDEEYISALDDKQLNILIGE</sequence>
<proteinExistence type="predicted"/>
<dbReference type="RefSeq" id="WP_034935444.1">
    <property type="nucleotide sequence ID" value="NZ_JFHN01000034.1"/>
</dbReference>
<evidence type="ECO:0000313" key="2">
    <source>
        <dbReference type="Proteomes" id="UP000019918"/>
    </source>
</evidence>
<evidence type="ECO:0008006" key="3">
    <source>
        <dbReference type="Google" id="ProtNLM"/>
    </source>
</evidence>
<dbReference type="OrthoDB" id="9429722at2"/>
<comment type="caution">
    <text evidence="1">The sequence shown here is derived from an EMBL/GenBank/DDBJ whole genome shotgun (WGS) entry which is preliminary data.</text>
</comment>
<reference evidence="1 2" key="1">
    <citation type="submission" date="2014-02" db="EMBL/GenBank/DDBJ databases">
        <title>Draft genome of Erwinia mallotivora strain BT-MARDI, a papaya dieback pathogen.</title>
        <authorList>
            <person name="Redzuan R."/>
            <person name="Abu Bakar N."/>
            <person name="Badrun R."/>
            <person name="Mohd Raih M.F."/>
            <person name="Rozano L."/>
            <person name="Mat Amin N."/>
        </authorList>
    </citation>
    <scope>NUCLEOTIDE SEQUENCE [LARGE SCALE GENOMIC DNA]</scope>
    <source>
        <strain evidence="1 2">BT-MARDI</strain>
    </source>
</reference>
<name>A0A014PZ98_9GAMM</name>
<dbReference type="STRING" id="69222.BG55_06255"/>
<dbReference type="EMBL" id="JFHN01000034">
    <property type="protein sequence ID" value="EXU76292.1"/>
    <property type="molecule type" value="Genomic_DNA"/>
</dbReference>
<keyword evidence="2" id="KW-1185">Reference proteome</keyword>
<dbReference type="PATRIC" id="fig|69222.5.peg.1290"/>
<dbReference type="AlphaFoldDB" id="A0A014PZ98"/>